<dbReference type="EMBL" id="JAVRHK010000017">
    <property type="protein sequence ID" value="MDT0678212.1"/>
    <property type="molecule type" value="Genomic_DNA"/>
</dbReference>
<protein>
    <recommendedName>
        <fullName evidence="3">Lipocalin-like domain-containing protein</fullName>
    </recommendedName>
</protein>
<dbReference type="RefSeq" id="WP_311504548.1">
    <property type="nucleotide sequence ID" value="NZ_JAVRHK010000017.1"/>
</dbReference>
<accession>A0ABU3D9L3</accession>
<dbReference type="PROSITE" id="PS51257">
    <property type="entry name" value="PROKAR_LIPOPROTEIN"/>
    <property type="match status" value="1"/>
</dbReference>
<evidence type="ECO:0000313" key="1">
    <source>
        <dbReference type="EMBL" id="MDT0678212.1"/>
    </source>
</evidence>
<keyword evidence="2" id="KW-1185">Reference proteome</keyword>
<comment type="caution">
    <text evidence="1">The sequence shown here is derived from an EMBL/GenBank/DDBJ whole genome shotgun (WGS) entry which is preliminary data.</text>
</comment>
<evidence type="ECO:0000313" key="2">
    <source>
        <dbReference type="Proteomes" id="UP001262582"/>
    </source>
</evidence>
<name>A0ABU3D9L3_9FLAO</name>
<organism evidence="1 2">
    <name type="scientific">Autumnicola musiva</name>
    <dbReference type="NCBI Taxonomy" id="3075589"/>
    <lineage>
        <taxon>Bacteria</taxon>
        <taxon>Pseudomonadati</taxon>
        <taxon>Bacteroidota</taxon>
        <taxon>Flavobacteriia</taxon>
        <taxon>Flavobacteriales</taxon>
        <taxon>Flavobacteriaceae</taxon>
        <taxon>Autumnicola</taxon>
    </lineage>
</organism>
<reference evidence="1 2" key="1">
    <citation type="submission" date="2023-09" db="EMBL/GenBank/DDBJ databases">
        <authorList>
            <person name="Rey-Velasco X."/>
        </authorList>
    </citation>
    <scope>NUCLEOTIDE SEQUENCE [LARGE SCALE GENOMIC DNA]</scope>
    <source>
        <strain evidence="1 2">F117</strain>
    </source>
</reference>
<dbReference type="Proteomes" id="UP001262582">
    <property type="component" value="Unassembled WGS sequence"/>
</dbReference>
<gene>
    <name evidence="1" type="ORF">RM539_16635</name>
</gene>
<sequence length="154" mass="17771">MKNPFILLLLLTFISCGDEEEEVLIASLSLTRFPQKWELVMMTGSLQDSQTRGDKMAWQENYIFYADGAFKKTRERNNEVKEASGTYSISEQENNSNHILYHLVYNRENGLIGSCSGKPEEYLHLDLESQTLLSDWQICDGPGLYYEQVTIEKE</sequence>
<proteinExistence type="predicted"/>
<evidence type="ECO:0008006" key="3">
    <source>
        <dbReference type="Google" id="ProtNLM"/>
    </source>
</evidence>